<dbReference type="Ensembl" id="ENSSGRT00000100712.1">
    <property type="protein sequence ID" value="ENSSGRP00000094642.1"/>
    <property type="gene ID" value="ENSSGRG00000047339.1"/>
</dbReference>
<dbReference type="AlphaFoldDB" id="A0A672S065"/>
<dbReference type="InterPro" id="IPR038269">
    <property type="entry name" value="SCAN_sf"/>
</dbReference>
<dbReference type="Proteomes" id="UP000472262">
    <property type="component" value="Unassembled WGS sequence"/>
</dbReference>
<dbReference type="SUPFAM" id="SSF47353">
    <property type="entry name" value="Retrovirus capsid dimerization domain-like"/>
    <property type="match status" value="1"/>
</dbReference>
<dbReference type="OMA" id="ARNDEYQ"/>
<dbReference type="InterPro" id="IPR018061">
    <property type="entry name" value="Retropepsins"/>
</dbReference>
<dbReference type="InterPro" id="IPR041588">
    <property type="entry name" value="Integrase_H2C2"/>
</dbReference>
<keyword evidence="5" id="KW-1185">Reference proteome</keyword>
<dbReference type="Pfam" id="PF02023">
    <property type="entry name" value="SCAN"/>
    <property type="match status" value="1"/>
</dbReference>
<reference evidence="4" key="2">
    <citation type="submission" date="2025-09" db="UniProtKB">
        <authorList>
            <consortium name="Ensembl"/>
        </authorList>
    </citation>
    <scope>IDENTIFICATION</scope>
</reference>
<dbReference type="Gene3D" id="1.10.340.70">
    <property type="match status" value="1"/>
</dbReference>
<dbReference type="Pfam" id="PF00077">
    <property type="entry name" value="RVP"/>
    <property type="match status" value="1"/>
</dbReference>
<keyword evidence="1" id="KW-0378">Hydrolase</keyword>
<dbReference type="PANTHER" id="PTHR46888">
    <property type="entry name" value="ZINC KNUCKLE DOMAINCONTAINING PROTEIN-RELATED"/>
    <property type="match status" value="1"/>
</dbReference>
<dbReference type="Gene3D" id="2.40.70.10">
    <property type="entry name" value="Acid Proteases"/>
    <property type="match status" value="1"/>
</dbReference>
<evidence type="ECO:0000313" key="5">
    <source>
        <dbReference type="Proteomes" id="UP000472262"/>
    </source>
</evidence>
<feature type="region of interest" description="Disordered" evidence="2">
    <location>
        <begin position="159"/>
        <end position="183"/>
    </location>
</feature>
<dbReference type="Pfam" id="PF17921">
    <property type="entry name" value="Integrase_H2C2"/>
    <property type="match status" value="1"/>
</dbReference>
<name>A0A672S065_SINGR</name>
<evidence type="ECO:0000256" key="1">
    <source>
        <dbReference type="ARBA" id="ARBA00022801"/>
    </source>
</evidence>
<organism evidence="4 5">
    <name type="scientific">Sinocyclocheilus grahami</name>
    <name type="common">Dianchi golden-line fish</name>
    <name type="synonym">Barbus grahami</name>
    <dbReference type="NCBI Taxonomy" id="75366"/>
    <lineage>
        <taxon>Eukaryota</taxon>
        <taxon>Metazoa</taxon>
        <taxon>Chordata</taxon>
        <taxon>Craniata</taxon>
        <taxon>Vertebrata</taxon>
        <taxon>Euteleostomi</taxon>
        <taxon>Actinopterygii</taxon>
        <taxon>Neopterygii</taxon>
        <taxon>Teleostei</taxon>
        <taxon>Ostariophysi</taxon>
        <taxon>Cypriniformes</taxon>
        <taxon>Cyprinidae</taxon>
        <taxon>Cyprininae</taxon>
        <taxon>Sinocyclocheilus</taxon>
    </lineage>
</organism>
<feature type="domain" description="SCAN box" evidence="3">
    <location>
        <begin position="74"/>
        <end position="150"/>
    </location>
</feature>
<protein>
    <recommendedName>
        <fullName evidence="3">SCAN box domain-containing protein</fullName>
    </recommendedName>
</protein>
<dbReference type="InterPro" id="IPR021109">
    <property type="entry name" value="Peptidase_aspartic_dom_sf"/>
</dbReference>
<dbReference type="GO" id="GO:0016787">
    <property type="term" value="F:hydrolase activity"/>
    <property type="evidence" value="ECO:0007669"/>
    <property type="project" value="UniProtKB-KW"/>
</dbReference>
<dbReference type="CDD" id="cd07936">
    <property type="entry name" value="SCAN"/>
    <property type="match status" value="1"/>
</dbReference>
<proteinExistence type="predicted"/>
<dbReference type="PANTHER" id="PTHR46888:SF1">
    <property type="entry name" value="RIBONUCLEASE H"/>
    <property type="match status" value="1"/>
</dbReference>
<dbReference type="InParanoid" id="A0A672S065"/>
<dbReference type="SUPFAM" id="SSF50630">
    <property type="entry name" value="Acid proteases"/>
    <property type="match status" value="1"/>
</dbReference>
<evidence type="ECO:0000313" key="4">
    <source>
        <dbReference type="Ensembl" id="ENSSGRP00000094642.1"/>
    </source>
</evidence>
<sequence>MTRDDDIEQFLTTFERLATACRWPKTNWAIRLVPLLTGKAHSAYVAMDGADAEDYDKVKEAILIKYEINADIYQQRFRSSEILLDETPRELYVRLKDLFSKWVKPEACTILQMSELIILEQFMRMISPDMDVWIKEHDLATAEEAAKLAERYLATRRDAQRSFGGRSQRGPSKSGGEGGHIRHTKPLCPFRKVKHSALSYVPCPHPPHESLQAHTTELLTQVLVNGQSAKALVDTGSTQMLVHDSLVPEDEYMTQNFSKICCVHGKVREYPTAEVYLTVQGQTFLLHVAVLAHLPQEVVLGQDLPILCDLVSQVQSCYEVTRAQSARADFSELPFADVDVEAACEKRHKSKKERRKLKFGGSVENRQVEEQPLPEGPLNVIIPEDIVELQKKDSTLQDWFQKVSEVDGVRNDIVSCLMEEKYILKKGILYQVKGEVEAVVVPESMRHTIMTLGHSVPWAGYLGKHKTLARIASRFTWPKIYTDVTEFIRTCTVVMRGWRLYPRALRIIRGSGGSGNKKNAF</sequence>
<evidence type="ECO:0000259" key="3">
    <source>
        <dbReference type="PROSITE" id="PS50804"/>
    </source>
</evidence>
<dbReference type="PROSITE" id="PS50804">
    <property type="entry name" value="SCAN_BOX"/>
    <property type="match status" value="1"/>
</dbReference>
<dbReference type="Gene3D" id="1.10.4020.10">
    <property type="entry name" value="DNA breaking-rejoining enzymes"/>
    <property type="match status" value="1"/>
</dbReference>
<dbReference type="CDD" id="cd00303">
    <property type="entry name" value="retropepsin_like"/>
    <property type="match status" value="1"/>
</dbReference>
<evidence type="ECO:0000256" key="2">
    <source>
        <dbReference type="SAM" id="MobiDB-lite"/>
    </source>
</evidence>
<dbReference type="SMART" id="SM00431">
    <property type="entry name" value="SCAN"/>
    <property type="match status" value="1"/>
</dbReference>
<accession>A0A672S065</accession>
<reference evidence="4" key="1">
    <citation type="submission" date="2025-08" db="UniProtKB">
        <authorList>
            <consortium name="Ensembl"/>
        </authorList>
    </citation>
    <scope>IDENTIFICATION</scope>
</reference>
<dbReference type="InterPro" id="IPR003309">
    <property type="entry name" value="SCAN_dom"/>
</dbReference>